<comment type="subcellular location">
    <subcellularLocation>
        <location evidence="1">Nucleus</location>
    </subcellularLocation>
</comment>
<dbReference type="OrthoDB" id="10257739at2759"/>
<keyword evidence="1" id="KW-0539">Nucleus</keyword>
<keyword evidence="1" id="KW-0805">Transcription regulation</keyword>
<dbReference type="PANTHER" id="PTHR13186">
    <property type="entry name" value="MEDIATOR OF RNA POLYMERASE II TRANSCRIPTION SUBUNIT 31"/>
    <property type="match status" value="1"/>
</dbReference>
<comment type="caution">
    <text evidence="2">The sequence shown here is derived from an EMBL/GenBank/DDBJ whole genome shotgun (WGS) entry which is preliminary data.</text>
</comment>
<proteinExistence type="inferred from homology"/>
<comment type="subunit">
    <text evidence="1">Component of the Mediator complex.</text>
</comment>
<name>A0A9K3KDZ0_9STRA</name>
<sequence>MMENEDTPAVATTTTRTKEPLPDNRFALELEFVQSLASPAYLHFLASNNVTADGVSLLLDAKFKAFLKYLQKTWTQPEYSRYVLYPHAFYFLDLLIHNDAFCRELAQVPFRNFCHQQQYFAWQNRFSTLYGIGEDKNEATDSAAITNADKGASASATDTAAPVVSAAMTASAPP</sequence>
<evidence type="ECO:0000256" key="1">
    <source>
        <dbReference type="RuleBase" id="RU364129"/>
    </source>
</evidence>
<dbReference type="AlphaFoldDB" id="A0A9K3KDZ0"/>
<protein>
    <recommendedName>
        <fullName evidence="1">Mediator of RNA polymerase II transcription subunit 31</fullName>
    </recommendedName>
</protein>
<evidence type="ECO:0000313" key="3">
    <source>
        <dbReference type="Proteomes" id="UP000693970"/>
    </source>
</evidence>
<dbReference type="GO" id="GO:0016592">
    <property type="term" value="C:mediator complex"/>
    <property type="evidence" value="ECO:0007669"/>
    <property type="project" value="InterPro"/>
</dbReference>
<dbReference type="EMBL" id="JAGRRH010000026">
    <property type="protein sequence ID" value="KAG7341476.1"/>
    <property type="molecule type" value="Genomic_DNA"/>
</dbReference>
<evidence type="ECO:0000313" key="2">
    <source>
        <dbReference type="EMBL" id="KAG7341476.1"/>
    </source>
</evidence>
<dbReference type="Pfam" id="PF05669">
    <property type="entry name" value="Med31"/>
    <property type="match status" value="1"/>
</dbReference>
<organism evidence="2 3">
    <name type="scientific">Nitzschia inconspicua</name>
    <dbReference type="NCBI Taxonomy" id="303405"/>
    <lineage>
        <taxon>Eukaryota</taxon>
        <taxon>Sar</taxon>
        <taxon>Stramenopiles</taxon>
        <taxon>Ochrophyta</taxon>
        <taxon>Bacillariophyta</taxon>
        <taxon>Bacillariophyceae</taxon>
        <taxon>Bacillariophycidae</taxon>
        <taxon>Bacillariales</taxon>
        <taxon>Bacillariaceae</taxon>
        <taxon>Nitzschia</taxon>
    </lineage>
</organism>
<dbReference type="GO" id="GO:0003712">
    <property type="term" value="F:transcription coregulator activity"/>
    <property type="evidence" value="ECO:0007669"/>
    <property type="project" value="InterPro"/>
</dbReference>
<dbReference type="Proteomes" id="UP000693970">
    <property type="component" value="Unassembled WGS sequence"/>
</dbReference>
<gene>
    <name evidence="2" type="ORF">IV203_023428</name>
</gene>
<keyword evidence="1" id="KW-0804">Transcription</keyword>
<keyword evidence="3" id="KW-1185">Reference proteome</keyword>
<comment type="similarity">
    <text evidence="1">Belongs to the Mediator complex subunit 31 family.</text>
</comment>
<reference evidence="2" key="2">
    <citation type="submission" date="2021-04" db="EMBL/GenBank/DDBJ databases">
        <authorList>
            <person name="Podell S."/>
        </authorList>
    </citation>
    <scope>NUCLEOTIDE SEQUENCE</scope>
    <source>
        <strain evidence="2">Hildebrandi</strain>
    </source>
</reference>
<comment type="function">
    <text evidence="1">Component of the Mediator complex, a coactivator involved in the regulated transcription of nearly all RNA polymerase II-dependent genes. Mediator functions as a bridge to convey information from gene-specific regulatory proteins to the basal RNA polymerase II transcription machinery. Mediator is recruited to promoters by direct interactions with regulatory proteins and serves as a scaffold for the assembly of a functional preinitiation complex with RNA polymerase II and the general transcription factors.</text>
</comment>
<keyword evidence="1" id="KW-0010">Activator</keyword>
<dbReference type="GO" id="GO:0006355">
    <property type="term" value="P:regulation of DNA-templated transcription"/>
    <property type="evidence" value="ECO:0007669"/>
    <property type="project" value="InterPro"/>
</dbReference>
<reference evidence="2" key="1">
    <citation type="journal article" date="2021" name="Sci. Rep.">
        <title>Diploid genomic architecture of Nitzschia inconspicua, an elite biomass production diatom.</title>
        <authorList>
            <person name="Oliver A."/>
            <person name="Podell S."/>
            <person name="Pinowska A."/>
            <person name="Traller J.C."/>
            <person name="Smith S.R."/>
            <person name="McClure R."/>
            <person name="Beliaev A."/>
            <person name="Bohutskyi P."/>
            <person name="Hill E.A."/>
            <person name="Rabines A."/>
            <person name="Zheng H."/>
            <person name="Allen L.Z."/>
            <person name="Kuo A."/>
            <person name="Grigoriev I.V."/>
            <person name="Allen A.E."/>
            <person name="Hazlebeck D."/>
            <person name="Allen E.E."/>
        </authorList>
    </citation>
    <scope>NUCLEOTIDE SEQUENCE</scope>
    <source>
        <strain evidence="2">Hildebrandi</strain>
    </source>
</reference>
<dbReference type="InterPro" id="IPR008831">
    <property type="entry name" value="Mediator_Med31"/>
</dbReference>
<accession>A0A9K3KDZ0</accession>